<gene>
    <name evidence="2" type="ORF">HNAJ_LOCUS10478</name>
</gene>
<evidence type="ECO:0000313" key="2">
    <source>
        <dbReference type="EMBL" id="VDO08043.1"/>
    </source>
</evidence>
<feature type="region of interest" description="Disordered" evidence="1">
    <location>
        <begin position="64"/>
        <end position="124"/>
    </location>
</feature>
<evidence type="ECO:0000256" key="1">
    <source>
        <dbReference type="SAM" id="MobiDB-lite"/>
    </source>
</evidence>
<dbReference type="EMBL" id="UZAE01013072">
    <property type="protein sequence ID" value="VDO08043.1"/>
    <property type="molecule type" value="Genomic_DNA"/>
</dbReference>
<protein>
    <submittedName>
        <fullName evidence="4">Shugoshin C-terminal domain-containing protein</fullName>
    </submittedName>
</protein>
<evidence type="ECO:0000313" key="4">
    <source>
        <dbReference type="WBParaSite" id="HNAJ_0001048301-mRNA-1"/>
    </source>
</evidence>
<reference evidence="2 3" key="2">
    <citation type="submission" date="2018-11" db="EMBL/GenBank/DDBJ databases">
        <authorList>
            <consortium name="Pathogen Informatics"/>
        </authorList>
    </citation>
    <scope>NUCLEOTIDE SEQUENCE [LARGE SCALE GENOMIC DNA]</scope>
</reference>
<sequence length="136" mass="15644">MDSEIRELKRQFRNLNDRFSMLQRFVSNINDKVNKRLKKFELLSTELLNSHEIYPVEVVDVTPEGLDTPTKQKISSPVVSSSKIAKRSPLTPESDNSNAQSTSNETPRSCARKRRRSRLVPSRSQLVKIMKELEGE</sequence>
<evidence type="ECO:0000313" key="3">
    <source>
        <dbReference type="Proteomes" id="UP000278807"/>
    </source>
</evidence>
<dbReference type="WBParaSite" id="HNAJ_0001048301-mRNA-1">
    <property type="protein sequence ID" value="HNAJ_0001048301-mRNA-1"/>
    <property type="gene ID" value="HNAJ_0001048301"/>
</dbReference>
<feature type="compositionally biased region" description="Polar residues" evidence="1">
    <location>
        <begin position="91"/>
        <end position="107"/>
    </location>
</feature>
<dbReference type="Proteomes" id="UP000278807">
    <property type="component" value="Unassembled WGS sequence"/>
</dbReference>
<accession>A0A0R3TS74</accession>
<keyword evidence="3" id="KW-1185">Reference proteome</keyword>
<proteinExistence type="predicted"/>
<reference evidence="4" key="1">
    <citation type="submission" date="2017-02" db="UniProtKB">
        <authorList>
            <consortium name="WormBaseParasite"/>
        </authorList>
    </citation>
    <scope>IDENTIFICATION</scope>
</reference>
<organism evidence="4">
    <name type="scientific">Rodentolepis nana</name>
    <name type="common">Dwarf tapeworm</name>
    <name type="synonym">Hymenolepis nana</name>
    <dbReference type="NCBI Taxonomy" id="102285"/>
    <lineage>
        <taxon>Eukaryota</taxon>
        <taxon>Metazoa</taxon>
        <taxon>Spiralia</taxon>
        <taxon>Lophotrochozoa</taxon>
        <taxon>Platyhelminthes</taxon>
        <taxon>Cestoda</taxon>
        <taxon>Eucestoda</taxon>
        <taxon>Cyclophyllidea</taxon>
        <taxon>Hymenolepididae</taxon>
        <taxon>Rodentolepis</taxon>
    </lineage>
</organism>
<dbReference type="AlphaFoldDB" id="A0A0R3TS74"/>
<feature type="compositionally biased region" description="Low complexity" evidence="1">
    <location>
        <begin position="73"/>
        <end position="83"/>
    </location>
</feature>
<name>A0A0R3TS74_RODNA</name>